<dbReference type="InterPro" id="IPR029058">
    <property type="entry name" value="AB_hydrolase_fold"/>
</dbReference>
<dbReference type="EMBL" id="KN846952">
    <property type="protein sequence ID" value="KIV82761.1"/>
    <property type="molecule type" value="Genomic_DNA"/>
</dbReference>
<dbReference type="InterPro" id="IPR033140">
    <property type="entry name" value="Lipase_GDXG_put_SER_AS"/>
</dbReference>
<evidence type="ECO:0000313" key="6">
    <source>
        <dbReference type="EMBL" id="KIV82761.1"/>
    </source>
</evidence>
<dbReference type="PANTHER" id="PTHR48081">
    <property type="entry name" value="AB HYDROLASE SUPERFAMILY PROTEIN C4A8.06C"/>
    <property type="match status" value="1"/>
</dbReference>
<evidence type="ECO:0000256" key="3">
    <source>
        <dbReference type="PROSITE-ProRule" id="PRU10038"/>
    </source>
</evidence>
<keyword evidence="4" id="KW-0472">Membrane</keyword>
<feature type="transmembrane region" description="Helical" evidence="4">
    <location>
        <begin position="7"/>
        <end position="24"/>
    </location>
</feature>
<gene>
    <name evidence="6" type="ORF">PV11_04843</name>
</gene>
<dbReference type="AlphaFoldDB" id="A0A0D1X511"/>
<dbReference type="PANTHER" id="PTHR48081:SF2">
    <property type="entry name" value="ALPHA_BETA-HYDROLASE"/>
    <property type="match status" value="1"/>
</dbReference>
<evidence type="ECO:0000256" key="4">
    <source>
        <dbReference type="SAM" id="Phobius"/>
    </source>
</evidence>
<sequence length="400" mass="45076">MILGAVNGIDCIAFVLFLIPQLIFQVDWPSLFSVLIRVVPFIVFRLPYQLVQERYFAKQENQSPFTRNASLFQDVVIRCVRYAFARIPASVGRVFFSKGVALPFFRFRLLRHGYIRSPIYYKDIIRHGARGLWIIEDPNTEPDIIIYYAHGGGFSMGSAYFYMEFLMAWLTRLKESGFSNPAVFALEYTLVPDAQWPTQFNETRAGYKFLREAFGDGSAAKICVSGDSAGATLVLSMLLQPGELEKNPQFQSLHRPGLAILLSPWTHLVSELNKNTPSDYLDRDSLHLYAKQYAGQATMTDGVISPGLNTDRWKQASPLNGYRVVYGAEEVFQPGISEMVHHMKKDGAVVKASELEAGIHAWPVVSLFLGETREERLQGLDIMTDFIMSSSLASSIGKRK</sequence>
<proteinExistence type="inferred from homology"/>
<keyword evidence="4" id="KW-0812">Transmembrane</keyword>
<name>A0A0D1X511_9EURO</name>
<evidence type="ECO:0000256" key="1">
    <source>
        <dbReference type="ARBA" id="ARBA00010515"/>
    </source>
</evidence>
<comment type="similarity">
    <text evidence="1">Belongs to the 'GDXG' lipolytic enzyme family.</text>
</comment>
<dbReference type="Gene3D" id="3.40.50.1820">
    <property type="entry name" value="alpha/beta hydrolase"/>
    <property type="match status" value="1"/>
</dbReference>
<feature type="domain" description="Alpha/beta hydrolase fold-3" evidence="5">
    <location>
        <begin position="147"/>
        <end position="362"/>
    </location>
</feature>
<reference evidence="6 7" key="1">
    <citation type="submission" date="2015-01" db="EMBL/GenBank/DDBJ databases">
        <title>The Genome Sequence of Exophiala sideris CBS121828.</title>
        <authorList>
            <consortium name="The Broad Institute Genomics Platform"/>
            <person name="Cuomo C."/>
            <person name="de Hoog S."/>
            <person name="Gorbushina A."/>
            <person name="Stielow B."/>
            <person name="Teixiera M."/>
            <person name="Abouelleil A."/>
            <person name="Chapman S.B."/>
            <person name="Priest M."/>
            <person name="Young S.K."/>
            <person name="Wortman J."/>
            <person name="Nusbaum C."/>
            <person name="Birren B."/>
        </authorList>
    </citation>
    <scope>NUCLEOTIDE SEQUENCE [LARGE SCALE GENOMIC DNA]</scope>
    <source>
        <strain evidence="6 7">CBS 121828</strain>
    </source>
</reference>
<keyword evidence="2" id="KW-0378">Hydrolase</keyword>
<accession>A0A0D1X511</accession>
<dbReference type="GO" id="GO:0016787">
    <property type="term" value="F:hydrolase activity"/>
    <property type="evidence" value="ECO:0007669"/>
    <property type="project" value="UniProtKB-KW"/>
</dbReference>
<dbReference type="HOGENOM" id="CLU_047269_1_0_1"/>
<organism evidence="6 7">
    <name type="scientific">Exophiala sideris</name>
    <dbReference type="NCBI Taxonomy" id="1016849"/>
    <lineage>
        <taxon>Eukaryota</taxon>
        <taxon>Fungi</taxon>
        <taxon>Dikarya</taxon>
        <taxon>Ascomycota</taxon>
        <taxon>Pezizomycotina</taxon>
        <taxon>Eurotiomycetes</taxon>
        <taxon>Chaetothyriomycetidae</taxon>
        <taxon>Chaetothyriales</taxon>
        <taxon>Herpotrichiellaceae</taxon>
        <taxon>Exophiala</taxon>
    </lineage>
</organism>
<feature type="active site" evidence="3">
    <location>
        <position position="228"/>
    </location>
</feature>
<dbReference type="SUPFAM" id="SSF53474">
    <property type="entry name" value="alpha/beta-Hydrolases"/>
    <property type="match status" value="1"/>
</dbReference>
<keyword evidence="4" id="KW-1133">Transmembrane helix</keyword>
<evidence type="ECO:0000256" key="2">
    <source>
        <dbReference type="ARBA" id="ARBA00022801"/>
    </source>
</evidence>
<evidence type="ECO:0000259" key="5">
    <source>
        <dbReference type="Pfam" id="PF07859"/>
    </source>
</evidence>
<protein>
    <recommendedName>
        <fullName evidence="5">Alpha/beta hydrolase fold-3 domain-containing protein</fullName>
    </recommendedName>
</protein>
<dbReference type="Pfam" id="PF07859">
    <property type="entry name" value="Abhydrolase_3"/>
    <property type="match status" value="1"/>
</dbReference>
<dbReference type="PROSITE" id="PS01174">
    <property type="entry name" value="LIPASE_GDXG_SER"/>
    <property type="match status" value="1"/>
</dbReference>
<dbReference type="Proteomes" id="UP000053599">
    <property type="component" value="Unassembled WGS sequence"/>
</dbReference>
<evidence type="ECO:0000313" key="7">
    <source>
        <dbReference type="Proteomes" id="UP000053599"/>
    </source>
</evidence>
<dbReference type="InterPro" id="IPR013094">
    <property type="entry name" value="AB_hydrolase_3"/>
</dbReference>
<dbReference type="InterPro" id="IPR050300">
    <property type="entry name" value="GDXG_lipolytic_enzyme"/>
</dbReference>
<dbReference type="STRING" id="1016849.A0A0D1X511"/>
<dbReference type="OrthoDB" id="2152029at2759"/>